<organism evidence="1">
    <name type="scientific">marine sediment metagenome</name>
    <dbReference type="NCBI Taxonomy" id="412755"/>
    <lineage>
        <taxon>unclassified sequences</taxon>
        <taxon>metagenomes</taxon>
        <taxon>ecological metagenomes</taxon>
    </lineage>
</organism>
<gene>
    <name evidence="1" type="ORF">S01H4_19728</name>
</gene>
<sequence length="42" mass="4772">MVFEFKNSVGTAQLTIVVNPIKERSKGQDFEKSELLNEENMA</sequence>
<reference evidence="1" key="1">
    <citation type="journal article" date="2014" name="Front. Microbiol.">
        <title>High frequency of phylogenetically diverse reductive dehalogenase-homologous genes in deep subseafloor sedimentary metagenomes.</title>
        <authorList>
            <person name="Kawai M."/>
            <person name="Futagami T."/>
            <person name="Toyoda A."/>
            <person name="Takaki Y."/>
            <person name="Nishi S."/>
            <person name="Hori S."/>
            <person name="Arai W."/>
            <person name="Tsubouchi T."/>
            <person name="Morono Y."/>
            <person name="Uchiyama I."/>
            <person name="Ito T."/>
            <person name="Fujiyama A."/>
            <person name="Inagaki F."/>
            <person name="Takami H."/>
        </authorList>
    </citation>
    <scope>NUCLEOTIDE SEQUENCE</scope>
    <source>
        <strain evidence="1">Expedition CK06-06</strain>
    </source>
</reference>
<accession>X0ZKD3</accession>
<proteinExistence type="predicted"/>
<name>X0ZKD3_9ZZZZ</name>
<evidence type="ECO:0000313" key="1">
    <source>
        <dbReference type="EMBL" id="GAG58527.1"/>
    </source>
</evidence>
<protein>
    <submittedName>
        <fullName evidence="1">Uncharacterized protein</fullName>
    </submittedName>
</protein>
<comment type="caution">
    <text evidence="1">The sequence shown here is derived from an EMBL/GenBank/DDBJ whole genome shotgun (WGS) entry which is preliminary data.</text>
</comment>
<dbReference type="AlphaFoldDB" id="X0ZKD3"/>
<dbReference type="EMBL" id="BART01008817">
    <property type="protein sequence ID" value="GAG58527.1"/>
    <property type="molecule type" value="Genomic_DNA"/>
</dbReference>